<dbReference type="InterPro" id="IPR011650">
    <property type="entry name" value="Peptidase_M20_dimer"/>
</dbReference>
<dbReference type="Gene3D" id="3.40.630.10">
    <property type="entry name" value="Zn peptidases"/>
    <property type="match status" value="1"/>
</dbReference>
<accession>A0ABV8LYP4</accession>
<protein>
    <submittedName>
        <fullName evidence="3">M20/M25/M40 family metallo-hydrolase</fullName>
    </submittedName>
</protein>
<reference evidence="4" key="1">
    <citation type="journal article" date="2019" name="Int. J. Syst. Evol. Microbiol.">
        <title>The Global Catalogue of Microorganisms (GCM) 10K type strain sequencing project: providing services to taxonomists for standard genome sequencing and annotation.</title>
        <authorList>
            <consortium name="The Broad Institute Genomics Platform"/>
            <consortium name="The Broad Institute Genome Sequencing Center for Infectious Disease"/>
            <person name="Wu L."/>
            <person name="Ma J."/>
        </authorList>
    </citation>
    <scope>NUCLEOTIDE SEQUENCE [LARGE SCALE GENOMIC DNA]</scope>
    <source>
        <strain evidence="4">CGMCC 4.7289</strain>
    </source>
</reference>
<name>A0ABV8LYP4_9ACTN</name>
<feature type="compositionally biased region" description="Basic residues" evidence="1">
    <location>
        <begin position="220"/>
        <end position="238"/>
    </location>
</feature>
<organism evidence="3 4">
    <name type="scientific">Hamadaea flava</name>
    <dbReference type="NCBI Taxonomy" id="1742688"/>
    <lineage>
        <taxon>Bacteria</taxon>
        <taxon>Bacillati</taxon>
        <taxon>Actinomycetota</taxon>
        <taxon>Actinomycetes</taxon>
        <taxon>Micromonosporales</taxon>
        <taxon>Micromonosporaceae</taxon>
        <taxon>Hamadaea</taxon>
    </lineage>
</organism>
<dbReference type="PANTHER" id="PTHR43808:SF9">
    <property type="entry name" value="BLL0789 PROTEIN"/>
    <property type="match status" value="1"/>
</dbReference>
<comment type="caution">
    <text evidence="3">The sequence shown here is derived from an EMBL/GenBank/DDBJ whole genome shotgun (WGS) entry which is preliminary data.</text>
</comment>
<dbReference type="InterPro" id="IPR050072">
    <property type="entry name" value="Peptidase_M20A"/>
</dbReference>
<dbReference type="Proteomes" id="UP001595816">
    <property type="component" value="Unassembled WGS sequence"/>
</dbReference>
<dbReference type="Pfam" id="PF01546">
    <property type="entry name" value="Peptidase_M20"/>
    <property type="match status" value="1"/>
</dbReference>
<evidence type="ECO:0000259" key="2">
    <source>
        <dbReference type="Pfam" id="PF07687"/>
    </source>
</evidence>
<proteinExistence type="predicted"/>
<dbReference type="RefSeq" id="WP_382191674.1">
    <property type="nucleotide sequence ID" value="NZ_JBHSAY010000029.1"/>
</dbReference>
<feature type="region of interest" description="Disordered" evidence="1">
    <location>
        <begin position="217"/>
        <end position="257"/>
    </location>
</feature>
<dbReference type="SUPFAM" id="SSF53187">
    <property type="entry name" value="Zn-dependent exopeptidases"/>
    <property type="match status" value="1"/>
</dbReference>
<dbReference type="PANTHER" id="PTHR43808">
    <property type="entry name" value="ACETYLORNITHINE DEACETYLASE"/>
    <property type="match status" value="1"/>
</dbReference>
<dbReference type="Gene3D" id="3.30.70.360">
    <property type="match status" value="1"/>
</dbReference>
<gene>
    <name evidence="3" type="ORF">ACFOZ4_36785</name>
</gene>
<dbReference type="EMBL" id="JBHSAY010000029">
    <property type="protein sequence ID" value="MFC4136196.1"/>
    <property type="molecule type" value="Genomic_DNA"/>
</dbReference>
<sequence length="257" mass="27219">MLDHIRTLVETESPSADEAALYRSADVVAALGTQVLGTPPQRDGIHLTWRFGGPTRVLVLCHHDTVWPIGSLRTHPFEVVDGILRGPGCFDMKTGLVMALHAIAELPDRTGVTLLVTGDEEIGSPGSRALIEAAATGAKAAFVLEASGPGGALKTERKGSAGYSLRVHGKAAHSGLEPERGHNAGVELAHQVLAIATLGDAALGTTVTPTVLSAGTTRTRCPRWPRSRSTCRRPRRANCRVSNSRSGRSSRSIQRYA</sequence>
<dbReference type="Pfam" id="PF07687">
    <property type="entry name" value="M20_dimer"/>
    <property type="match status" value="1"/>
</dbReference>
<dbReference type="InterPro" id="IPR002933">
    <property type="entry name" value="Peptidase_M20"/>
</dbReference>
<keyword evidence="4" id="KW-1185">Reference proteome</keyword>
<feature type="compositionally biased region" description="Low complexity" evidence="1">
    <location>
        <begin position="239"/>
        <end position="257"/>
    </location>
</feature>
<evidence type="ECO:0000256" key="1">
    <source>
        <dbReference type="SAM" id="MobiDB-lite"/>
    </source>
</evidence>
<feature type="domain" description="Peptidase M20 dimerisation" evidence="2">
    <location>
        <begin position="155"/>
        <end position="231"/>
    </location>
</feature>
<evidence type="ECO:0000313" key="4">
    <source>
        <dbReference type="Proteomes" id="UP001595816"/>
    </source>
</evidence>
<evidence type="ECO:0000313" key="3">
    <source>
        <dbReference type="EMBL" id="MFC4136196.1"/>
    </source>
</evidence>